<feature type="domain" description="CST complex subunit Stn1 N-terminal" evidence="4">
    <location>
        <begin position="25"/>
        <end position="199"/>
    </location>
</feature>
<dbReference type="CDD" id="cd03524">
    <property type="entry name" value="RPA2_OBF_family"/>
    <property type="match status" value="1"/>
</dbReference>
<evidence type="ECO:0000256" key="3">
    <source>
        <dbReference type="ARBA" id="ARBA00022895"/>
    </source>
</evidence>
<dbReference type="Pfam" id="PF10451">
    <property type="entry name" value="Stn1"/>
    <property type="match status" value="1"/>
</dbReference>
<keyword evidence="6" id="KW-1185">Reference proteome</keyword>
<keyword evidence="3" id="KW-0779">Telomere</keyword>
<evidence type="ECO:0000313" key="5">
    <source>
        <dbReference type="EMBL" id="CAK7272455.1"/>
    </source>
</evidence>
<keyword evidence="2" id="KW-0158">Chromosome</keyword>
<dbReference type="InterPro" id="IPR012340">
    <property type="entry name" value="NA-bd_OB-fold"/>
</dbReference>
<keyword evidence="5" id="KW-0326">Glycosidase</keyword>
<comment type="subcellular location">
    <subcellularLocation>
        <location evidence="1">Chromosome</location>
        <location evidence="1">Telomere</location>
    </subcellularLocation>
</comment>
<evidence type="ECO:0000313" key="6">
    <source>
        <dbReference type="Proteomes" id="UP001642501"/>
    </source>
</evidence>
<gene>
    <name evidence="5" type="primary">ACF2_2</name>
    <name evidence="5" type="ORF">SEPCBS57363_005140</name>
</gene>
<dbReference type="InterPro" id="IPR018856">
    <property type="entry name" value="Stn1_N"/>
</dbReference>
<sequence>MNDAVTAATDAAVEVAVIPSSTTISFYGQYCFHLSPTLNRWCPMRIAEVLKLVQYADFAGQNVFFHLNHPIKWVRIAGVVVACAEYYGRRVYTVDDGSGATIECSVPAPDRQQHHLAPVPVVNHPGIVVDLKGGLRIFRDTFQIEVVKLAVLRATQQEMRFWAKVQEFAASTLHRPWVLDRQTVRKYRKAAMELQQRNDKSK</sequence>
<dbReference type="EMBL" id="CAWUOM010000107">
    <property type="protein sequence ID" value="CAK7272455.1"/>
    <property type="molecule type" value="Genomic_DNA"/>
</dbReference>
<name>A0ABP0DZU9_9PEZI</name>
<protein>
    <submittedName>
        <fullName evidence="5">Endo-1,3-beta glucanase</fullName>
        <ecNumber evidence="5">3.2.1.6</ecNumber>
    </submittedName>
</protein>
<dbReference type="EC" id="3.2.1.6" evidence="5"/>
<dbReference type="SUPFAM" id="SSF50249">
    <property type="entry name" value="Nucleic acid-binding proteins"/>
    <property type="match status" value="1"/>
</dbReference>
<dbReference type="GO" id="GO:0052861">
    <property type="term" value="F:endo-1,3(4)-beta-glucanase activity"/>
    <property type="evidence" value="ECO:0007669"/>
    <property type="project" value="UniProtKB-EC"/>
</dbReference>
<evidence type="ECO:0000256" key="2">
    <source>
        <dbReference type="ARBA" id="ARBA00022454"/>
    </source>
</evidence>
<evidence type="ECO:0000256" key="1">
    <source>
        <dbReference type="ARBA" id="ARBA00004574"/>
    </source>
</evidence>
<dbReference type="Gene3D" id="2.40.50.140">
    <property type="entry name" value="Nucleic acid-binding proteins"/>
    <property type="match status" value="1"/>
</dbReference>
<organism evidence="5 6">
    <name type="scientific">Sporothrix epigloea</name>
    <dbReference type="NCBI Taxonomy" id="1892477"/>
    <lineage>
        <taxon>Eukaryota</taxon>
        <taxon>Fungi</taxon>
        <taxon>Dikarya</taxon>
        <taxon>Ascomycota</taxon>
        <taxon>Pezizomycotina</taxon>
        <taxon>Sordariomycetes</taxon>
        <taxon>Sordariomycetidae</taxon>
        <taxon>Ophiostomatales</taxon>
        <taxon>Ophiostomataceae</taxon>
        <taxon>Sporothrix</taxon>
    </lineage>
</organism>
<keyword evidence="5" id="KW-0378">Hydrolase</keyword>
<reference evidence="5 6" key="1">
    <citation type="submission" date="2024-01" db="EMBL/GenBank/DDBJ databases">
        <authorList>
            <person name="Allen C."/>
            <person name="Tagirdzhanova G."/>
        </authorList>
    </citation>
    <scope>NUCLEOTIDE SEQUENCE [LARGE SCALE GENOMIC DNA]</scope>
    <source>
        <strain evidence="5 6">CBS 573.63</strain>
    </source>
</reference>
<comment type="caution">
    <text evidence="5">The sequence shown here is derived from an EMBL/GenBank/DDBJ whole genome shotgun (WGS) entry which is preliminary data.</text>
</comment>
<evidence type="ECO:0000259" key="4">
    <source>
        <dbReference type="Pfam" id="PF10451"/>
    </source>
</evidence>
<proteinExistence type="predicted"/>
<accession>A0ABP0DZU9</accession>
<dbReference type="Proteomes" id="UP001642501">
    <property type="component" value="Unassembled WGS sequence"/>
</dbReference>